<feature type="compositionally biased region" description="Polar residues" evidence="1">
    <location>
        <begin position="149"/>
        <end position="166"/>
    </location>
</feature>
<feature type="region of interest" description="Disordered" evidence="1">
    <location>
        <begin position="1562"/>
        <end position="1583"/>
    </location>
</feature>
<reference evidence="2" key="1">
    <citation type="submission" date="2019-11" db="EMBL/GenBank/DDBJ databases">
        <title>Leishmania tarentolae CDS.</title>
        <authorList>
            <person name="Goto Y."/>
            <person name="Yamagishi J."/>
        </authorList>
    </citation>
    <scope>NUCLEOTIDE SEQUENCE [LARGE SCALE GENOMIC DNA]</scope>
    <source>
        <strain evidence="2">Parrot Tar II</strain>
    </source>
</reference>
<feature type="region of interest" description="Disordered" evidence="1">
    <location>
        <begin position="1658"/>
        <end position="1685"/>
    </location>
</feature>
<feature type="region of interest" description="Disordered" evidence="1">
    <location>
        <begin position="1806"/>
        <end position="1831"/>
    </location>
</feature>
<dbReference type="Proteomes" id="UP000419144">
    <property type="component" value="Unassembled WGS sequence"/>
</dbReference>
<name>A0A640KX12_LEITA</name>
<feature type="compositionally biased region" description="Polar residues" evidence="1">
    <location>
        <begin position="2282"/>
        <end position="2311"/>
    </location>
</feature>
<feature type="region of interest" description="Disordered" evidence="1">
    <location>
        <begin position="755"/>
        <end position="831"/>
    </location>
</feature>
<feature type="compositionally biased region" description="Polar residues" evidence="1">
    <location>
        <begin position="1669"/>
        <end position="1678"/>
    </location>
</feature>
<dbReference type="PANTHER" id="PTHR35615:SF6">
    <property type="entry name" value="KINESIN MOTOR DOMAIN-CONTAINING PROTEIN"/>
    <property type="match status" value="1"/>
</dbReference>
<dbReference type="EMBL" id="BLBS01000053">
    <property type="protein sequence ID" value="GET92049.1"/>
    <property type="molecule type" value="Genomic_DNA"/>
</dbReference>
<feature type="region of interest" description="Disordered" evidence="1">
    <location>
        <begin position="449"/>
        <end position="532"/>
    </location>
</feature>
<feature type="compositionally biased region" description="Polar residues" evidence="1">
    <location>
        <begin position="764"/>
        <end position="796"/>
    </location>
</feature>
<dbReference type="PANTHER" id="PTHR35615">
    <property type="entry name" value="PRESENT IN THE OUTER MITOCHONDRIAL MEMBRANE PROTEOME 22-RELATED"/>
    <property type="match status" value="1"/>
</dbReference>
<feature type="region of interest" description="Disordered" evidence="1">
    <location>
        <begin position="674"/>
        <end position="723"/>
    </location>
</feature>
<feature type="region of interest" description="Disordered" evidence="1">
    <location>
        <begin position="2250"/>
        <end position="2315"/>
    </location>
</feature>
<gene>
    <name evidence="2" type="ORF">LtaPh_3331600</name>
</gene>
<evidence type="ECO:0000256" key="1">
    <source>
        <dbReference type="SAM" id="MobiDB-lite"/>
    </source>
</evidence>
<feature type="region of interest" description="Disordered" evidence="1">
    <location>
        <begin position="622"/>
        <end position="661"/>
    </location>
</feature>
<dbReference type="VEuPathDB" id="TriTrypDB:LtaPh_3331600"/>
<feature type="compositionally biased region" description="Gly residues" evidence="1">
    <location>
        <begin position="499"/>
        <end position="508"/>
    </location>
</feature>
<feature type="compositionally biased region" description="Polar residues" evidence="1">
    <location>
        <begin position="805"/>
        <end position="814"/>
    </location>
</feature>
<dbReference type="SUPFAM" id="SSF52540">
    <property type="entry name" value="P-loop containing nucleoside triphosphate hydrolases"/>
    <property type="match status" value="2"/>
</dbReference>
<feature type="compositionally biased region" description="Polar residues" evidence="1">
    <location>
        <begin position="510"/>
        <end position="530"/>
    </location>
</feature>
<accession>A0A640KX12</accession>
<evidence type="ECO:0000313" key="3">
    <source>
        <dbReference type="Proteomes" id="UP000419144"/>
    </source>
</evidence>
<feature type="compositionally biased region" description="Basic residues" evidence="1">
    <location>
        <begin position="1535"/>
        <end position="1547"/>
    </location>
</feature>
<dbReference type="InterPro" id="IPR027417">
    <property type="entry name" value="P-loop_NTPase"/>
</dbReference>
<proteinExistence type="predicted"/>
<evidence type="ECO:0000313" key="2">
    <source>
        <dbReference type="EMBL" id="GET92049.1"/>
    </source>
</evidence>
<feature type="compositionally biased region" description="Polar residues" evidence="1">
    <location>
        <begin position="473"/>
        <end position="492"/>
    </location>
</feature>
<dbReference type="OrthoDB" id="273353at2759"/>
<feature type="region of interest" description="Disordered" evidence="1">
    <location>
        <begin position="101"/>
        <end position="168"/>
    </location>
</feature>
<feature type="compositionally biased region" description="Low complexity" evidence="1">
    <location>
        <begin position="105"/>
        <end position="116"/>
    </location>
</feature>
<feature type="compositionally biased region" description="Low complexity" evidence="1">
    <location>
        <begin position="622"/>
        <end position="633"/>
    </location>
</feature>
<organism evidence="2 3">
    <name type="scientific">Leishmania tarentolae</name>
    <name type="common">Sauroleishmania tarentolae</name>
    <dbReference type="NCBI Taxonomy" id="5689"/>
    <lineage>
        <taxon>Eukaryota</taxon>
        <taxon>Discoba</taxon>
        <taxon>Euglenozoa</taxon>
        <taxon>Kinetoplastea</taxon>
        <taxon>Metakinetoplastina</taxon>
        <taxon>Trypanosomatida</taxon>
        <taxon>Trypanosomatidae</taxon>
        <taxon>Leishmaniinae</taxon>
        <taxon>Leishmania</taxon>
        <taxon>lizard Leishmania</taxon>
    </lineage>
</organism>
<feature type="compositionally biased region" description="Polar residues" evidence="1">
    <location>
        <begin position="1495"/>
        <end position="1505"/>
    </location>
</feature>
<feature type="region of interest" description="Disordered" evidence="1">
    <location>
        <begin position="1754"/>
        <end position="1782"/>
    </location>
</feature>
<sequence>MMASGDYTYVNDLDDGDLMGTTVRRREHSSSLYGGVTHDIAGESQSQYDFLDGSLTGSYDGEGDGVMTALELEDFVGVDGSNLTSLLSESNSVFDIGAEEANMQTPTPSVTSRSVSGADFDTLPITPKAKQQSEGPRAASASASKPAEPNSTVSARQPNLMINTVSDPKRPSTPYKYFEIFGGASSLAAGHNDAVTFCANPSNGDAHHRSAKNTNNHRSTTAAVPVSCKGVAAVGHTKLSTQHSGTTATGVLARPSRLLAPPPLHPFPAVSQPHNDSEGFSFGIDTFLHGNQLGFGRQPSFKRLTPAVQGESKKPYFFLQFEDGETNTTAAPASDWNAEEFSTWIEALERKGTGLLTSARGGLCATHAGCAIGENFKREVDAFTKNLLGDYDVLAGATAAPAVSSSSVSGVSPSLVGGSGPLNRRRVSGLLCPGDSQPADHDAFLGDVRTLTPPLRSPTLATGQAKQPPRQLSAVSSHSLLFSPTRKTSVTTAMAAGNQLGGEGGGSTGSHTRPNATASASPQPPTQGNATKCRRHVWSTSLGPHKSTPAGAVNGDVVPDPTPATATEIPSGVNFIKATANPTSGKAVQRFYVAARSKTVAAMACMPEPASTDATRACVAGAAKPPTGKATTASGRSESSAGGDARARDSASTSTRTPYPYMDEDLLAGGYMTGPPQLIRSPVERRPDVQPRAQTAMEAHSGKESRGHNGSNTSDAVAPAARDCRSSLVDGQISASPQWPSLHHQKLRLSWHNHTLGGDDRKTTAVSNGVGTMASGSRQKALTTCGRESSQESPTPAWNDPYDHASTSLPSESASAVPRKKQLDSHRNGDNTLGDAGKAFLCLEEGAGEEDLVDRGGTRANVLPLPMFVGRNTRSQKGATANKSTVGCGATSSHPHYTCKNTGASMPTSCVRRSSRGLAEDPVTVEPIALRKDPPVPLQPSSLSCRASFSRTDNEIATVVEHGAAATPPRRRLTEFRHGDYMLPAFLPKFRFYGTTAEDLHLEALKQQDRERLNQQANEERRQRIQAFMSKRKAEKQLEEQQRLLEATPHLETSGTVGSGLNAIKASKRVSKSSPQRDRAVRQSVSAAGFTPKVGITATVSSPHMEVAVPAVSDTLPPSGRSRGSGAVAKTNVRAVVVLTSSSCAEKDGVPVTIKDDGNERRCISGSIAPSTTFLGLLNEAAMGAGELSESGKTLMVQQPQEHTRFFSVDEFLRISDAERPNQVEQPVNTRGGSVVDGVMSSGAVPRRRLSSLTLTEMNRKFLAGVNVALLLASTERAHNASLTAIQEVIEGVLSHMPSKGELFASIALVAGGNTQDLVSDPRRVVRSTFSTSPLFGPTLEDVTYALVTGIGHLSAMVAESYKRFDLATQQQQPSAGLLVISLLLKQLRGSDVLLSSYLITDAGCEGSIYVAVLRKAQHTPFALFHSALGGPTLTTALMSVDADDTATIIPLLNVQHRLASVANKPCHVGSVRRFLELAQQELQNRVEDGKYSKRQNSGSTITKLTSERRRNSVSISSNNSAGDSTGYPPSCSGHRGRKQHPGARAQLRKRLLEQVAMAQSILNDPSGYRPKAGRETSQTRRTRVLTSMTPASTSAAPPLSTVTAPRAQWRSADDCAMPNIDLEAPRRRLPASNSVTTAGTAGLRLHGTGFALVQKNSPSSSVVEEPSTRPTQLSFTPHRSDAPNIDSDAIATEKTLLSPASTLANQQIARFCPLQQNALPLAGRSSASTSVSTAYVRRGSDGVAAPHRTSFMNFEDQGDSTTASVASRPDAGTLKKGDREDAQDLSEFLATTIVAKPLQERCNLADRKVSRRGKPASADNADGSLTRQLCVPPGGVSRGASASRKLLLAAPTLIGPNGPQWPSIAAMNPSDIPIAPCVDSIDSSLVHDASVSARQNSMAHGSGQAPMPMSTKVRTLVMVDPRCCETSNVTYDNTMVIATTDDDFEEYDVDEVREMAPTQELIQADLLTELCKTLLLGGNASILGAESRPMGVCVQVLKSVVHTIFSDMNLEGTHRRGRLSVSVVKVKGESVVDLLRDSGTAQKLVIAISPLFGSCVHGVTYCNITNSATFNTTIDAALQRAASDDNGRDYGFLFCSLIFKLQLEEEGDVLVCSLVATFAGEHVGLYTSVLDRSPLVPRALFHYALGGPSYTIALLGIGSEESRANQMLQVQRRLGEVSNRATHPGSVAKFVAGVRNDLTPNLIAKYESTHDEVEREATKEMIGRLAEMVKDADALLHNFDLHQPKAYLHEDQELGTKPAGTATDKGSDRGSPGMTAPLRGNANSSNDSNLNKASAGNAVVSTASSPTNRSSPKRTLPCITAVNQEDEGVHIQSLVCLEQVLMGAGSVAVHGNSILCTSQGGMRYDSDEVIVCDESHRSLSSKLMDQLVAKLLAGYHTGLLAADSSYSAFTPLMLRCIANSILDAMLGREAGLRVGVTSSMSFEPPTVTGELYVSIALIKDEVTADLLPIDAEATYHRFEMEYTHLYGPRLAGVTSHLVSKPQDFDHFLAVAIDNADPALQSADPGIMVVLLTLTQRVTNPTMDVLVSSLLCTAVFDAVHHYELVLEGDTSEPLELFHSLLRGPCFTVALLGISDEEENPGKLLRALHGITQARNCPAEVNSVSRHIRELQRGIVKLKERMTPLSNEEEKQYILSRIKVAEHLLAEAEELQRKTLSSIAPCPFLPLGGAPNLRT</sequence>
<feature type="region of interest" description="Disordered" evidence="1">
    <location>
        <begin position="1489"/>
        <end position="1547"/>
    </location>
</feature>
<protein>
    <submittedName>
        <fullName evidence="2">Uncharacterized protein</fullName>
    </submittedName>
</protein>
<dbReference type="InterPro" id="IPR036961">
    <property type="entry name" value="Kinesin_motor_dom_sf"/>
</dbReference>
<comment type="caution">
    <text evidence="2">The sequence shown here is derived from an EMBL/GenBank/DDBJ whole genome shotgun (WGS) entry which is preliminary data.</text>
</comment>
<dbReference type="Gene3D" id="3.40.850.10">
    <property type="entry name" value="Kinesin motor domain"/>
    <property type="match status" value="1"/>
</dbReference>
<keyword evidence="3" id="KW-1185">Reference proteome</keyword>